<keyword evidence="8" id="KW-1185">Reference proteome</keyword>
<keyword evidence="4" id="KW-0539">Nucleus</keyword>
<dbReference type="CDD" id="cd10017">
    <property type="entry name" value="B3_DNA"/>
    <property type="match status" value="1"/>
</dbReference>
<keyword evidence="2" id="KW-0238">DNA-binding</keyword>
<feature type="domain" description="TF-B3" evidence="6">
    <location>
        <begin position="81"/>
        <end position="160"/>
    </location>
</feature>
<gene>
    <name evidence="7" type="ORF">KC19_1G076100</name>
</gene>
<feature type="region of interest" description="Disordered" evidence="5">
    <location>
        <begin position="176"/>
        <end position="241"/>
    </location>
</feature>
<dbReference type="SUPFAM" id="SSF101936">
    <property type="entry name" value="DNA-binding pseudobarrel domain"/>
    <property type="match status" value="1"/>
</dbReference>
<dbReference type="InterPro" id="IPR015300">
    <property type="entry name" value="DNA-bd_pseudobarrel_sf"/>
</dbReference>
<organism evidence="7 8">
    <name type="scientific">Ceratodon purpureus</name>
    <name type="common">Fire moss</name>
    <name type="synonym">Dicranum purpureum</name>
    <dbReference type="NCBI Taxonomy" id="3225"/>
    <lineage>
        <taxon>Eukaryota</taxon>
        <taxon>Viridiplantae</taxon>
        <taxon>Streptophyta</taxon>
        <taxon>Embryophyta</taxon>
        <taxon>Bryophyta</taxon>
        <taxon>Bryophytina</taxon>
        <taxon>Bryopsida</taxon>
        <taxon>Dicranidae</taxon>
        <taxon>Pseudoditrichales</taxon>
        <taxon>Ditrichaceae</taxon>
        <taxon>Ceratodon</taxon>
    </lineage>
</organism>
<dbReference type="PANTHER" id="PTHR31920">
    <property type="entry name" value="B3 DOMAIN-CONTAINING"/>
    <property type="match status" value="1"/>
</dbReference>
<evidence type="ECO:0000256" key="5">
    <source>
        <dbReference type="SAM" id="MobiDB-lite"/>
    </source>
</evidence>
<evidence type="ECO:0000256" key="2">
    <source>
        <dbReference type="ARBA" id="ARBA00023125"/>
    </source>
</evidence>
<evidence type="ECO:0000313" key="8">
    <source>
        <dbReference type="Proteomes" id="UP000822688"/>
    </source>
</evidence>
<dbReference type="Pfam" id="PF02362">
    <property type="entry name" value="B3"/>
    <property type="match status" value="1"/>
</dbReference>
<dbReference type="PANTHER" id="PTHR31920:SF135">
    <property type="entry name" value="B3 DOMAIN-CONTAINING PROTEIN OS03G0621600-RELATED"/>
    <property type="match status" value="1"/>
</dbReference>
<keyword evidence="3" id="KW-0804">Transcription</keyword>
<keyword evidence="1" id="KW-0805">Transcription regulation</keyword>
<evidence type="ECO:0000256" key="4">
    <source>
        <dbReference type="ARBA" id="ARBA00023242"/>
    </source>
</evidence>
<dbReference type="EMBL" id="CM026421">
    <property type="protein sequence ID" value="KAG0590147.1"/>
    <property type="molecule type" value="Genomic_DNA"/>
</dbReference>
<evidence type="ECO:0000256" key="1">
    <source>
        <dbReference type="ARBA" id="ARBA00023015"/>
    </source>
</evidence>
<evidence type="ECO:0000256" key="3">
    <source>
        <dbReference type="ARBA" id="ARBA00023163"/>
    </source>
</evidence>
<comment type="caution">
    <text evidence="7">The sequence shown here is derived from an EMBL/GenBank/DDBJ whole genome shotgun (WGS) entry which is preliminary data.</text>
</comment>
<dbReference type="PROSITE" id="PS50863">
    <property type="entry name" value="B3"/>
    <property type="match status" value="1"/>
</dbReference>
<dbReference type="Gene3D" id="2.40.330.10">
    <property type="entry name" value="DNA-binding pseudobarrel domain"/>
    <property type="match status" value="1"/>
</dbReference>
<dbReference type="AlphaFoldDB" id="A0A8T0J3K0"/>
<protein>
    <recommendedName>
        <fullName evidence="6">TF-B3 domain-containing protein</fullName>
    </recommendedName>
</protein>
<reference evidence="7" key="1">
    <citation type="submission" date="2020-06" db="EMBL/GenBank/DDBJ databases">
        <title>WGS assembly of Ceratodon purpureus strain R40.</title>
        <authorList>
            <person name="Carey S.B."/>
            <person name="Jenkins J."/>
            <person name="Shu S."/>
            <person name="Lovell J.T."/>
            <person name="Sreedasyam A."/>
            <person name="Maumus F."/>
            <person name="Tiley G.P."/>
            <person name="Fernandez-Pozo N."/>
            <person name="Barry K."/>
            <person name="Chen C."/>
            <person name="Wang M."/>
            <person name="Lipzen A."/>
            <person name="Daum C."/>
            <person name="Saski C.A."/>
            <person name="Payton A.C."/>
            <person name="Mcbreen J.C."/>
            <person name="Conrad R.E."/>
            <person name="Kollar L.M."/>
            <person name="Olsson S."/>
            <person name="Huttunen S."/>
            <person name="Landis J.B."/>
            <person name="Wickett N.J."/>
            <person name="Johnson M.G."/>
            <person name="Rensing S.A."/>
            <person name="Grimwood J."/>
            <person name="Schmutz J."/>
            <person name="Mcdaniel S.F."/>
        </authorList>
    </citation>
    <scope>NUCLEOTIDE SEQUENCE</scope>
    <source>
        <strain evidence="7">R40</strain>
    </source>
</reference>
<dbReference type="SMART" id="SM01019">
    <property type="entry name" value="B3"/>
    <property type="match status" value="1"/>
</dbReference>
<dbReference type="Proteomes" id="UP000822688">
    <property type="component" value="Chromosome 1"/>
</dbReference>
<dbReference type="InterPro" id="IPR003340">
    <property type="entry name" value="B3_DNA-bd"/>
</dbReference>
<accession>A0A8T0J3K0</accession>
<dbReference type="GO" id="GO:0003677">
    <property type="term" value="F:DNA binding"/>
    <property type="evidence" value="ECO:0007669"/>
    <property type="project" value="UniProtKB-KW"/>
</dbReference>
<feature type="compositionally biased region" description="Polar residues" evidence="5">
    <location>
        <begin position="184"/>
        <end position="201"/>
    </location>
</feature>
<dbReference type="InterPro" id="IPR050655">
    <property type="entry name" value="Plant_B3_domain"/>
</dbReference>
<sequence length="241" mass="27195">MSGVRIRQDYAYVDEWKSLWEPDLEAIGYGGITTDPTKVDPKVLRWVKNNCARQPHFIKVINPNSAHGRPGLTPSRASIYLYVPIPFVQAHFKELERVVTLENDDGKTWRVSFGSGASKDPRWCQGWARVAKDNNLKPGEIIVFVLVSNSHFRFTVFDEHGNKNGEKRMSALNDARVTKKGKPSSGSFHNHQEPASTSNPGQEHRKKRKRLFKPEYSSEEEAAQVPAPTNSAQVVEPISFP</sequence>
<proteinExistence type="predicted"/>
<evidence type="ECO:0000313" key="7">
    <source>
        <dbReference type="EMBL" id="KAG0590147.1"/>
    </source>
</evidence>
<name>A0A8T0J3K0_CERPU</name>
<evidence type="ECO:0000259" key="6">
    <source>
        <dbReference type="PROSITE" id="PS50863"/>
    </source>
</evidence>